<dbReference type="InterPro" id="IPR027417">
    <property type="entry name" value="P-loop_NTPase"/>
</dbReference>
<dbReference type="Pfam" id="PF00931">
    <property type="entry name" value="NB-ARC"/>
    <property type="match status" value="1"/>
</dbReference>
<dbReference type="Pfam" id="PF23559">
    <property type="entry name" value="WHD_DRP"/>
    <property type="match status" value="1"/>
</dbReference>
<dbReference type="InterPro" id="IPR002182">
    <property type="entry name" value="NB-ARC"/>
</dbReference>
<protein>
    <submittedName>
        <fullName evidence="11">Uncharacterized protein</fullName>
    </submittedName>
</protein>
<dbReference type="Gene3D" id="1.20.5.4130">
    <property type="match status" value="1"/>
</dbReference>
<keyword evidence="3" id="KW-0677">Repeat</keyword>
<keyword evidence="4" id="KW-0547">Nucleotide-binding</keyword>
<dbReference type="AlphaFoldDB" id="A0ABC9DB10"/>
<evidence type="ECO:0000313" key="11">
    <source>
        <dbReference type="EMBL" id="CAL5034949.1"/>
    </source>
</evidence>
<dbReference type="GO" id="GO:0009626">
    <property type="term" value="P:plant-type hypersensitive response"/>
    <property type="evidence" value="ECO:0007669"/>
    <property type="project" value="UniProtKB-ARBA"/>
</dbReference>
<dbReference type="FunFam" id="1.10.10.10:FF:000322">
    <property type="entry name" value="Probable disease resistance protein At1g63360"/>
    <property type="match status" value="1"/>
</dbReference>
<dbReference type="GO" id="GO:0002758">
    <property type="term" value="P:innate immune response-activating signaling pathway"/>
    <property type="evidence" value="ECO:0007669"/>
    <property type="project" value="UniProtKB-ARBA"/>
</dbReference>
<keyword evidence="6" id="KW-0175">Coiled coil</keyword>
<dbReference type="PRINTS" id="PR00364">
    <property type="entry name" value="DISEASERSIST"/>
</dbReference>
<feature type="domain" description="Disease resistance protein winged helix" evidence="9">
    <location>
        <begin position="432"/>
        <end position="504"/>
    </location>
</feature>
<evidence type="ECO:0000259" key="10">
    <source>
        <dbReference type="Pfam" id="PF23598"/>
    </source>
</evidence>
<dbReference type="Gene3D" id="3.40.50.300">
    <property type="entry name" value="P-loop containing nucleotide triphosphate hydrolases"/>
    <property type="match status" value="1"/>
</dbReference>
<dbReference type="FunFam" id="3.40.50.300:FF:001091">
    <property type="entry name" value="Probable disease resistance protein At1g61300"/>
    <property type="match status" value="1"/>
</dbReference>
<accession>A0ABC9DB10</accession>
<evidence type="ECO:0000313" key="12">
    <source>
        <dbReference type="Proteomes" id="UP001497457"/>
    </source>
</evidence>
<dbReference type="Gene3D" id="1.10.8.430">
    <property type="entry name" value="Helical domain of apoptotic protease-activating factors"/>
    <property type="match status" value="1"/>
</dbReference>
<reference evidence="11" key="1">
    <citation type="submission" date="2024-10" db="EMBL/GenBank/DDBJ databases">
        <authorList>
            <person name="Ryan C."/>
        </authorList>
    </citation>
    <scope>NUCLEOTIDE SEQUENCE [LARGE SCALE GENOMIC DNA]</scope>
</reference>
<feature type="domain" description="NB-ARC" evidence="7">
    <location>
        <begin position="189"/>
        <end position="343"/>
    </location>
</feature>
<dbReference type="InterPro" id="IPR041118">
    <property type="entry name" value="Rx_N"/>
</dbReference>
<evidence type="ECO:0000256" key="2">
    <source>
        <dbReference type="ARBA" id="ARBA00022614"/>
    </source>
</evidence>
<sequence>MEGVMVSVVTGAISSLITKFAALLEEKYKLSKGVKKEIASMKDKMSSMNALLVDLSRMDVLNEQQKDWRDKVRELSNDMEDCIDIFFNDCGDGKVGIFKELMASYKIAKRIEELKAREEQVRNCHDSYMVPVSISQPCLVTVDPRMITGFYEDSCSHVGTDIARNKIISWLKEGGQQVEQTGKPCLEPSKKTKVISIVGFGGVGKTALASQVYAKVKGQFDCTAFVSASQNPNMIKIFSDIFSGVGCSEPSSLMDEPKLIDLLWRHLKHKRYLIVVDDVWTIEAWDIIKCSFVENSRGSRVIITTRIEHVANAWCPSFDGHVYRVEPLNDSDSRRLFHRRIFGSEDACPNQLKAISDEILNKCGGLPLAIVTVASILTSKDVNSKETWENIKISLGFQLERIHAFGRMRRVFNLGYKDLSLDLRTCMLYLGIFPEDSEIVKDDLVKRWIAEGFVTDNSGYGSKEIVAESYFHELINKNMIQIADMDDCGHVRSCRVHDVMLELIILKATEENFVTVINDLHRTRSSLKVRRLSLQVRDSEYSNALGNMVLTQVRSFNFWGPAERMPSLSKFQLVRVVHIDVYNSQDDQCDISSLCKFFQLRYLRIRGLGSRQLLIHNKQLCKLQHLETLEIVLPEKTTTLFELDANKLPPTLCHLVVPSTVKLIGAIDKMKALCTLGELYVHPQGVEKNFKCLGELANLQDLKLLLSHPPSQAAHIVSDLLPSSLCRLSSLRSLIIRARGPFSVAEDALTRWNTPSPHLLRLHALVCPFSTVPTDWITQLDSLMSLEIKVVSFPQVGAEVLAQLTSLVHLRLHVDRHAPEEGVIIHRGAFPHLKEFWFAYQVPCLMFKAGAMPMLQSLTVQCYTRAERQADGVLDGIEHLGSLKACRVDIADFATQEHSAFAPKEDVPMSKRQSQDCAFQQFSGFVPKEDVTRWNRKALQAAFSMAISKHPGSLDVKIQSVYSGVGPSDYYAF</sequence>
<evidence type="ECO:0000259" key="7">
    <source>
        <dbReference type="Pfam" id="PF00931"/>
    </source>
</evidence>
<dbReference type="InterPro" id="IPR055414">
    <property type="entry name" value="LRR_R13L4/SHOC2-like"/>
</dbReference>
<evidence type="ECO:0000259" key="8">
    <source>
        <dbReference type="Pfam" id="PF18052"/>
    </source>
</evidence>
<keyword evidence="5" id="KW-0611">Plant defense</keyword>
<comment type="similarity">
    <text evidence="1">Belongs to the disease resistance NB-LRR family.</text>
</comment>
<feature type="domain" description="Disease resistance R13L4/SHOC-2-like LRR" evidence="10">
    <location>
        <begin position="552"/>
        <end position="892"/>
    </location>
</feature>
<dbReference type="InterPro" id="IPR036388">
    <property type="entry name" value="WH-like_DNA-bd_sf"/>
</dbReference>
<dbReference type="GO" id="GO:0000166">
    <property type="term" value="F:nucleotide binding"/>
    <property type="evidence" value="ECO:0007669"/>
    <property type="project" value="UniProtKB-KW"/>
</dbReference>
<dbReference type="GO" id="GO:0042742">
    <property type="term" value="P:defense response to bacterium"/>
    <property type="evidence" value="ECO:0007669"/>
    <property type="project" value="UniProtKB-ARBA"/>
</dbReference>
<dbReference type="SUPFAM" id="SSF52058">
    <property type="entry name" value="L domain-like"/>
    <property type="match status" value="1"/>
</dbReference>
<keyword evidence="12" id="KW-1185">Reference proteome</keyword>
<dbReference type="CDD" id="cd14798">
    <property type="entry name" value="RX-CC_like"/>
    <property type="match status" value="1"/>
</dbReference>
<evidence type="ECO:0000256" key="4">
    <source>
        <dbReference type="ARBA" id="ARBA00022741"/>
    </source>
</evidence>
<dbReference type="InterPro" id="IPR038005">
    <property type="entry name" value="RX-like_CC"/>
</dbReference>
<evidence type="ECO:0000256" key="6">
    <source>
        <dbReference type="ARBA" id="ARBA00023054"/>
    </source>
</evidence>
<dbReference type="EMBL" id="OZ075142">
    <property type="protein sequence ID" value="CAL5034949.1"/>
    <property type="molecule type" value="Genomic_DNA"/>
</dbReference>
<evidence type="ECO:0000256" key="1">
    <source>
        <dbReference type="ARBA" id="ARBA00008894"/>
    </source>
</evidence>
<dbReference type="InterPro" id="IPR032675">
    <property type="entry name" value="LRR_dom_sf"/>
</dbReference>
<proteinExistence type="inferred from homology"/>
<dbReference type="InterPro" id="IPR058922">
    <property type="entry name" value="WHD_DRP"/>
</dbReference>
<dbReference type="Proteomes" id="UP001497457">
    <property type="component" value="Chromosome 32b"/>
</dbReference>
<dbReference type="SUPFAM" id="SSF52540">
    <property type="entry name" value="P-loop containing nucleoside triphosphate hydrolases"/>
    <property type="match status" value="1"/>
</dbReference>
<evidence type="ECO:0000256" key="3">
    <source>
        <dbReference type="ARBA" id="ARBA00022737"/>
    </source>
</evidence>
<dbReference type="Pfam" id="PF23598">
    <property type="entry name" value="LRR_14"/>
    <property type="match status" value="1"/>
</dbReference>
<gene>
    <name evidence="11" type="ORF">URODEC1_LOCUS83321</name>
</gene>
<dbReference type="PANTHER" id="PTHR23155:SF999">
    <property type="entry name" value="NB-ARC DOMAIN CONTAINING PROTEIN, EXPRESSED"/>
    <property type="match status" value="1"/>
</dbReference>
<keyword evidence="2" id="KW-0433">Leucine-rich repeat</keyword>
<dbReference type="PANTHER" id="PTHR23155">
    <property type="entry name" value="DISEASE RESISTANCE PROTEIN RP"/>
    <property type="match status" value="1"/>
</dbReference>
<dbReference type="Gene3D" id="1.10.10.10">
    <property type="entry name" value="Winged helix-like DNA-binding domain superfamily/Winged helix DNA-binding domain"/>
    <property type="match status" value="1"/>
</dbReference>
<name>A0ABC9DB10_9POAL</name>
<dbReference type="Gene3D" id="3.80.10.10">
    <property type="entry name" value="Ribonuclease Inhibitor"/>
    <property type="match status" value="1"/>
</dbReference>
<dbReference type="Pfam" id="PF18052">
    <property type="entry name" value="Rx_N"/>
    <property type="match status" value="1"/>
</dbReference>
<feature type="domain" description="Disease resistance N-terminal" evidence="8">
    <location>
        <begin position="12"/>
        <end position="87"/>
    </location>
</feature>
<evidence type="ECO:0000256" key="5">
    <source>
        <dbReference type="ARBA" id="ARBA00022821"/>
    </source>
</evidence>
<dbReference type="InterPro" id="IPR042197">
    <property type="entry name" value="Apaf_helical"/>
</dbReference>
<organism evidence="11 12">
    <name type="scientific">Urochloa decumbens</name>
    <dbReference type="NCBI Taxonomy" id="240449"/>
    <lineage>
        <taxon>Eukaryota</taxon>
        <taxon>Viridiplantae</taxon>
        <taxon>Streptophyta</taxon>
        <taxon>Embryophyta</taxon>
        <taxon>Tracheophyta</taxon>
        <taxon>Spermatophyta</taxon>
        <taxon>Magnoliopsida</taxon>
        <taxon>Liliopsida</taxon>
        <taxon>Poales</taxon>
        <taxon>Poaceae</taxon>
        <taxon>PACMAD clade</taxon>
        <taxon>Panicoideae</taxon>
        <taxon>Panicodae</taxon>
        <taxon>Paniceae</taxon>
        <taxon>Melinidinae</taxon>
        <taxon>Urochloa</taxon>
    </lineage>
</organism>
<dbReference type="InterPro" id="IPR044974">
    <property type="entry name" value="Disease_R_plants"/>
</dbReference>
<evidence type="ECO:0000259" key="9">
    <source>
        <dbReference type="Pfam" id="PF23559"/>
    </source>
</evidence>